<evidence type="ECO:0000313" key="3">
    <source>
        <dbReference type="Proteomes" id="UP000578531"/>
    </source>
</evidence>
<evidence type="ECO:0000313" key="2">
    <source>
        <dbReference type="EMBL" id="KAF6232961.1"/>
    </source>
</evidence>
<keyword evidence="3" id="KW-1185">Reference proteome</keyword>
<feature type="compositionally biased region" description="Low complexity" evidence="1">
    <location>
        <begin position="61"/>
        <end position="73"/>
    </location>
</feature>
<protein>
    <submittedName>
        <fullName evidence="2">Uncharacterized protein</fullName>
    </submittedName>
</protein>
<sequence>MHMATWESDGTVIQISCDGKEVPTDVTGFPPDGDLLEDDERVVDTGNEQPDVWEPRERSHSSSSMSIDIWESS</sequence>
<dbReference type="GeneID" id="59290578"/>
<dbReference type="AlphaFoldDB" id="A0A8H6L2D6"/>
<evidence type="ECO:0000256" key="1">
    <source>
        <dbReference type="SAM" id="MobiDB-lite"/>
    </source>
</evidence>
<organism evidence="2 3">
    <name type="scientific">Letharia columbiana</name>
    <dbReference type="NCBI Taxonomy" id="112416"/>
    <lineage>
        <taxon>Eukaryota</taxon>
        <taxon>Fungi</taxon>
        <taxon>Dikarya</taxon>
        <taxon>Ascomycota</taxon>
        <taxon>Pezizomycotina</taxon>
        <taxon>Lecanoromycetes</taxon>
        <taxon>OSLEUM clade</taxon>
        <taxon>Lecanoromycetidae</taxon>
        <taxon>Lecanorales</taxon>
        <taxon>Lecanorineae</taxon>
        <taxon>Parmeliaceae</taxon>
        <taxon>Letharia</taxon>
    </lineage>
</organism>
<name>A0A8H6L2D6_9LECA</name>
<dbReference type="Proteomes" id="UP000578531">
    <property type="component" value="Unassembled WGS sequence"/>
</dbReference>
<comment type="caution">
    <text evidence="2">The sequence shown here is derived from an EMBL/GenBank/DDBJ whole genome shotgun (WGS) entry which is preliminary data.</text>
</comment>
<dbReference type="EMBL" id="JACCJC010000044">
    <property type="protein sequence ID" value="KAF6232961.1"/>
    <property type="molecule type" value="Genomic_DNA"/>
</dbReference>
<reference evidence="2 3" key="1">
    <citation type="journal article" date="2020" name="Genomics">
        <title>Complete, high-quality genomes from long-read metagenomic sequencing of two wolf lichen thalli reveals enigmatic genome architecture.</title>
        <authorList>
            <person name="McKenzie S.K."/>
            <person name="Walston R.F."/>
            <person name="Allen J.L."/>
        </authorList>
    </citation>
    <scope>NUCLEOTIDE SEQUENCE [LARGE SCALE GENOMIC DNA]</scope>
    <source>
        <strain evidence="2">WasteWater2</strain>
    </source>
</reference>
<dbReference type="RefSeq" id="XP_037162384.1">
    <property type="nucleotide sequence ID" value="XM_037310820.1"/>
</dbReference>
<gene>
    <name evidence="2" type="ORF">HO173_008924</name>
</gene>
<proteinExistence type="predicted"/>
<feature type="region of interest" description="Disordered" evidence="1">
    <location>
        <begin position="44"/>
        <end position="73"/>
    </location>
</feature>
<accession>A0A8H6L2D6</accession>